<organism evidence="4 5">
    <name type="scientific">Roseospira marina</name>
    <dbReference type="NCBI Taxonomy" id="140057"/>
    <lineage>
        <taxon>Bacteria</taxon>
        <taxon>Pseudomonadati</taxon>
        <taxon>Pseudomonadota</taxon>
        <taxon>Alphaproteobacteria</taxon>
        <taxon>Rhodospirillales</taxon>
        <taxon>Rhodospirillaceae</taxon>
        <taxon>Roseospira</taxon>
    </lineage>
</organism>
<gene>
    <name evidence="4" type="ORF">F1188_01550</name>
</gene>
<evidence type="ECO:0000256" key="2">
    <source>
        <dbReference type="ARBA" id="ARBA00023002"/>
    </source>
</evidence>
<evidence type="ECO:0000259" key="3">
    <source>
        <dbReference type="SMART" id="SM00822"/>
    </source>
</evidence>
<dbReference type="Proteomes" id="UP000324065">
    <property type="component" value="Unassembled WGS sequence"/>
</dbReference>
<dbReference type="PROSITE" id="PS00061">
    <property type="entry name" value="ADH_SHORT"/>
    <property type="match status" value="1"/>
</dbReference>
<reference evidence="4 5" key="1">
    <citation type="submission" date="2019-09" db="EMBL/GenBank/DDBJ databases">
        <title>Genome sequence of Roseospira marina, one of the more divergent members of the non-sulfur purple photosynthetic bacterial family, the Rhodospirillaceae.</title>
        <authorList>
            <person name="Meyer T."/>
            <person name="Kyndt J."/>
        </authorList>
    </citation>
    <scope>NUCLEOTIDE SEQUENCE [LARGE SCALE GENOMIC DNA]</scope>
    <source>
        <strain evidence="4 5">DSM 15113</strain>
    </source>
</reference>
<keyword evidence="2" id="KW-0560">Oxidoreductase</keyword>
<comment type="caution">
    <text evidence="4">The sequence shown here is derived from an EMBL/GenBank/DDBJ whole genome shotgun (WGS) entry which is preliminary data.</text>
</comment>
<dbReference type="PRINTS" id="PR00081">
    <property type="entry name" value="GDHRDH"/>
</dbReference>
<dbReference type="Gene3D" id="3.40.50.720">
    <property type="entry name" value="NAD(P)-binding Rossmann-like Domain"/>
    <property type="match status" value="1"/>
</dbReference>
<evidence type="ECO:0000256" key="1">
    <source>
        <dbReference type="ARBA" id="ARBA00006484"/>
    </source>
</evidence>
<sequence length="263" mass="27233">MQRTGRSGRRPLGNLAGQRVLVTGARQGLGFAVARRFAADGARLCLFGRRGMEEAREALGVPDALAETGDVREPADLDRAVARMREAFGGVDGVVAAAGITHVAPMERLTPAQFREVMDINVTGAWLTVRSALPAMPEGGGGWAVLLGSVYGEGGAPDRTAYCASKGAVHNLTRALAMELGPRGIRVNTVAPTGVRTPMVEELITRGLYNLAGAEGRAALGRLATPEEIAAACAFLAGAEAAMISGVILPVDGGWTANGYVLT</sequence>
<keyword evidence="5" id="KW-1185">Reference proteome</keyword>
<dbReference type="AlphaFoldDB" id="A0A5M6IGP5"/>
<protein>
    <submittedName>
        <fullName evidence="4">SDR family oxidoreductase</fullName>
    </submittedName>
</protein>
<dbReference type="InterPro" id="IPR057326">
    <property type="entry name" value="KR_dom"/>
</dbReference>
<evidence type="ECO:0000313" key="4">
    <source>
        <dbReference type="EMBL" id="KAA5607476.1"/>
    </source>
</evidence>
<dbReference type="OrthoDB" id="9779623at2"/>
<dbReference type="PANTHER" id="PTHR43477:SF1">
    <property type="entry name" value="DIHYDROANTICAPSIN 7-DEHYDROGENASE"/>
    <property type="match status" value="1"/>
</dbReference>
<dbReference type="GO" id="GO:0016491">
    <property type="term" value="F:oxidoreductase activity"/>
    <property type="evidence" value="ECO:0007669"/>
    <property type="project" value="UniProtKB-KW"/>
</dbReference>
<dbReference type="InterPro" id="IPR036291">
    <property type="entry name" value="NAD(P)-bd_dom_sf"/>
</dbReference>
<dbReference type="InterPro" id="IPR020904">
    <property type="entry name" value="Sc_DH/Rdtase_CS"/>
</dbReference>
<dbReference type="SMART" id="SM00822">
    <property type="entry name" value="PKS_KR"/>
    <property type="match status" value="1"/>
</dbReference>
<accession>A0A5M6IGP5</accession>
<dbReference type="PANTHER" id="PTHR43477">
    <property type="entry name" value="DIHYDROANTICAPSIN 7-DEHYDROGENASE"/>
    <property type="match status" value="1"/>
</dbReference>
<feature type="domain" description="Ketoreductase" evidence="3">
    <location>
        <begin position="18"/>
        <end position="184"/>
    </location>
</feature>
<dbReference type="InterPro" id="IPR002347">
    <property type="entry name" value="SDR_fam"/>
</dbReference>
<dbReference type="InterPro" id="IPR051122">
    <property type="entry name" value="SDR_DHRS6-like"/>
</dbReference>
<dbReference type="EMBL" id="VWPJ01000001">
    <property type="protein sequence ID" value="KAA5607476.1"/>
    <property type="molecule type" value="Genomic_DNA"/>
</dbReference>
<dbReference type="SUPFAM" id="SSF51735">
    <property type="entry name" value="NAD(P)-binding Rossmann-fold domains"/>
    <property type="match status" value="1"/>
</dbReference>
<comment type="similarity">
    <text evidence="1">Belongs to the short-chain dehydrogenases/reductases (SDR) family.</text>
</comment>
<proteinExistence type="inferred from homology"/>
<name>A0A5M6IGP5_9PROT</name>
<evidence type="ECO:0000313" key="5">
    <source>
        <dbReference type="Proteomes" id="UP000324065"/>
    </source>
</evidence>
<dbReference type="CDD" id="cd05233">
    <property type="entry name" value="SDR_c"/>
    <property type="match status" value="1"/>
</dbReference>
<dbReference type="PRINTS" id="PR00080">
    <property type="entry name" value="SDRFAMILY"/>
</dbReference>
<dbReference type="FunFam" id="3.40.50.720:FF:000084">
    <property type="entry name" value="Short-chain dehydrogenase reductase"/>
    <property type="match status" value="1"/>
</dbReference>
<dbReference type="Pfam" id="PF13561">
    <property type="entry name" value="adh_short_C2"/>
    <property type="match status" value="1"/>
</dbReference>